<gene>
    <name evidence="3" type="ORF">ENI35_06935</name>
    <name evidence="2" type="ORF">HS1_001085</name>
</gene>
<dbReference type="EMBL" id="CP013015">
    <property type="protein sequence ID" value="AMM40889.1"/>
    <property type="molecule type" value="Genomic_DNA"/>
</dbReference>
<dbReference type="Proteomes" id="UP000070560">
    <property type="component" value="Chromosome"/>
</dbReference>
<keyword evidence="1" id="KW-1133">Transmembrane helix</keyword>
<evidence type="ECO:0008006" key="5">
    <source>
        <dbReference type="Google" id="ProtNLM"/>
    </source>
</evidence>
<evidence type="ECO:0000313" key="3">
    <source>
        <dbReference type="EMBL" id="HEC68520.1"/>
    </source>
</evidence>
<evidence type="ECO:0000313" key="4">
    <source>
        <dbReference type="Proteomes" id="UP000070560"/>
    </source>
</evidence>
<name>A0A7C1W4Q7_DESA2</name>
<sequence length="269" mass="30056">MRRLGVALSALGMFYVLGELILHLQNKSLCYTQGCKVIMGLASNEFFILLIGLLLFFSLSLLFLTNPRKNVFPVIDAILVSSLAVEGYLMGIQSFALSQFCEFCLGVFLLIFLIAIIYIFSYRRFTTILGFISFIAVFLGTYLVSPPSLGSGLEHMAYTHYSKGKPSTTWYLFTKKDCLHCAEILSYCLHQYPDDLDLYVCSAEKCSLLLKTLGINTVPVLLIEGKARKEIIVGEKCIMERIRKKKPAFPELLPFGSAGDACTINQSCQ</sequence>
<evidence type="ECO:0000256" key="1">
    <source>
        <dbReference type="SAM" id="Phobius"/>
    </source>
</evidence>
<accession>A0A7C1W4Q7</accession>
<organism evidence="3">
    <name type="scientific">Desulfofervidus auxilii</name>
    <dbReference type="NCBI Taxonomy" id="1621989"/>
    <lineage>
        <taxon>Bacteria</taxon>
        <taxon>Pseudomonadati</taxon>
        <taxon>Thermodesulfobacteriota</taxon>
        <taxon>Candidatus Desulfofervidia</taxon>
        <taxon>Candidatus Desulfofervidales</taxon>
        <taxon>Candidatus Desulfofervidaceae</taxon>
        <taxon>Candidatus Desulfofervidus</taxon>
    </lineage>
</organism>
<dbReference type="KEGG" id="daw:HS1_001085"/>
<feature type="transmembrane region" description="Helical" evidence="1">
    <location>
        <begin position="71"/>
        <end position="90"/>
    </location>
</feature>
<feature type="transmembrane region" description="Helical" evidence="1">
    <location>
        <begin position="46"/>
        <end position="64"/>
    </location>
</feature>
<feature type="transmembrane region" description="Helical" evidence="1">
    <location>
        <begin position="127"/>
        <end position="145"/>
    </location>
</feature>
<proteinExistence type="predicted"/>
<reference evidence="3" key="2">
    <citation type="journal article" date="2020" name="mSystems">
        <title>Genome- and Community-Level Interaction Insights into Carbon Utilization and Element Cycling Functions of Hydrothermarchaeota in Hydrothermal Sediment.</title>
        <authorList>
            <person name="Zhou Z."/>
            <person name="Liu Y."/>
            <person name="Xu W."/>
            <person name="Pan J."/>
            <person name="Luo Z.H."/>
            <person name="Li M."/>
        </authorList>
    </citation>
    <scope>NUCLEOTIDE SEQUENCE [LARGE SCALE GENOMIC DNA]</scope>
    <source>
        <strain evidence="3">HyVt-389</strain>
    </source>
</reference>
<keyword evidence="1" id="KW-0472">Membrane</keyword>
<reference evidence="2 4" key="1">
    <citation type="submission" date="2015-10" db="EMBL/GenBank/DDBJ databases">
        <title>Candidatus Desulfofervidus auxilii, a hydrogenotrophic sulfate-reducing bacterium involved in the thermophilic anaerobic oxidation of methane.</title>
        <authorList>
            <person name="Krukenberg V."/>
            <person name="Richter M."/>
            <person name="Wegener G."/>
        </authorList>
    </citation>
    <scope>NUCLEOTIDE SEQUENCE [LARGE SCALE GENOMIC DNA]</scope>
    <source>
        <strain evidence="2 4">HS1</strain>
    </source>
</reference>
<dbReference type="Gene3D" id="1.20.1440.130">
    <property type="entry name" value="VKOR domain"/>
    <property type="match status" value="1"/>
</dbReference>
<protein>
    <recommendedName>
        <fullName evidence="5">Vitamin K epoxide reductase domain-containing protein</fullName>
    </recommendedName>
</protein>
<dbReference type="EMBL" id="DRIH01000251">
    <property type="protein sequence ID" value="HEC68520.1"/>
    <property type="molecule type" value="Genomic_DNA"/>
</dbReference>
<feature type="transmembrane region" description="Helical" evidence="1">
    <location>
        <begin position="96"/>
        <end position="120"/>
    </location>
</feature>
<evidence type="ECO:0000313" key="2">
    <source>
        <dbReference type="EMBL" id="AMM40889.1"/>
    </source>
</evidence>
<dbReference type="Proteomes" id="UP000885738">
    <property type="component" value="Unassembled WGS sequence"/>
</dbReference>
<dbReference type="OrthoDB" id="9782432at2"/>
<keyword evidence="4" id="KW-1185">Reference proteome</keyword>
<keyword evidence="1" id="KW-0812">Transmembrane</keyword>
<dbReference type="InterPro" id="IPR038354">
    <property type="entry name" value="VKOR_sf"/>
</dbReference>
<dbReference type="AlphaFoldDB" id="A0A7C1W4Q7"/>
<dbReference type="RefSeq" id="WP_066062049.1">
    <property type="nucleotide sequence ID" value="NZ_CP013015.1"/>
</dbReference>